<sequence length="283" mass="31126">MAAELERLAVQSAGGVDLFGGTVMFRITAVWPLSEALADHPEGGGGACANNEAEARGSVRCRSFFPVINPGDRWCMLRAIVLGLGDRHFQHLYGAGTGQAVAHFRAFCLEQRAEGGHNAAEQLLQLARLRPDLPAYGVQEVRRVQQALDNSLGAQQVRLVIFEREQACRVIWKGAQRASFNLCLLLQQNAHFGYIQRPAQLFKAIDRRSHPLGCRAVCGLCLRYDGLQYPCTRKADDDTAALRCDQCHFVFPNADCLAAHRQHVDPMPPGGVALLDRRTGLAR</sequence>
<dbReference type="AlphaFoldDB" id="A0A183C673"/>
<protein>
    <submittedName>
        <fullName evidence="2">Ubiquitinyl hydrolase 1</fullName>
    </submittedName>
</protein>
<keyword evidence="1" id="KW-1185">Reference proteome</keyword>
<evidence type="ECO:0000313" key="1">
    <source>
        <dbReference type="Proteomes" id="UP000050741"/>
    </source>
</evidence>
<dbReference type="Proteomes" id="UP000050741">
    <property type="component" value="Unassembled WGS sequence"/>
</dbReference>
<reference evidence="1" key="1">
    <citation type="submission" date="2014-05" db="EMBL/GenBank/DDBJ databases">
        <title>The genome and life-stage specific transcriptomes of Globodera pallida elucidate key aspects of plant parasitism by a cyst nematode.</title>
        <authorList>
            <person name="Cotton J.A."/>
            <person name="Lilley C.J."/>
            <person name="Jones L.M."/>
            <person name="Kikuchi T."/>
            <person name="Reid A.J."/>
            <person name="Thorpe P."/>
            <person name="Tsai I.J."/>
            <person name="Beasley H."/>
            <person name="Blok V."/>
            <person name="Cock P.J.A."/>
            <person name="Van den Akker S.E."/>
            <person name="Holroyd N."/>
            <person name="Hunt M."/>
            <person name="Mantelin S."/>
            <person name="Naghra H."/>
            <person name="Pain A."/>
            <person name="Palomares-Rius J.E."/>
            <person name="Zarowiecki M."/>
            <person name="Berriman M."/>
            <person name="Jones J.T."/>
            <person name="Urwin P.E."/>
        </authorList>
    </citation>
    <scope>NUCLEOTIDE SEQUENCE [LARGE SCALE GENOMIC DNA]</scope>
    <source>
        <strain evidence="1">Lindley</strain>
    </source>
</reference>
<proteinExistence type="predicted"/>
<dbReference type="WBParaSite" id="GPLIN_000836800">
    <property type="protein sequence ID" value="GPLIN_000836800"/>
    <property type="gene ID" value="GPLIN_000836800"/>
</dbReference>
<accession>A0A183C673</accession>
<reference evidence="2" key="2">
    <citation type="submission" date="2016-06" db="UniProtKB">
        <authorList>
            <consortium name="WormBaseParasite"/>
        </authorList>
    </citation>
    <scope>IDENTIFICATION</scope>
</reference>
<evidence type="ECO:0000313" key="2">
    <source>
        <dbReference type="WBParaSite" id="GPLIN_000836800"/>
    </source>
</evidence>
<organism evidence="1 2">
    <name type="scientific">Globodera pallida</name>
    <name type="common">Potato cyst nematode worm</name>
    <name type="synonym">Heterodera pallida</name>
    <dbReference type="NCBI Taxonomy" id="36090"/>
    <lineage>
        <taxon>Eukaryota</taxon>
        <taxon>Metazoa</taxon>
        <taxon>Ecdysozoa</taxon>
        <taxon>Nematoda</taxon>
        <taxon>Chromadorea</taxon>
        <taxon>Rhabditida</taxon>
        <taxon>Tylenchina</taxon>
        <taxon>Tylenchomorpha</taxon>
        <taxon>Tylenchoidea</taxon>
        <taxon>Heteroderidae</taxon>
        <taxon>Heteroderinae</taxon>
        <taxon>Globodera</taxon>
    </lineage>
</organism>
<name>A0A183C673_GLOPA</name>